<dbReference type="Gene3D" id="3.40.50.300">
    <property type="entry name" value="P-loop containing nucleotide triphosphate hydrolases"/>
    <property type="match status" value="2"/>
</dbReference>
<dbReference type="RefSeq" id="WP_051502838.1">
    <property type="nucleotide sequence ID" value="NZ_JACJTA010000003.1"/>
</dbReference>
<proteinExistence type="predicted"/>
<dbReference type="InterPro" id="IPR014001">
    <property type="entry name" value="Helicase_ATP-bd"/>
</dbReference>
<dbReference type="InterPro" id="IPR029063">
    <property type="entry name" value="SAM-dependent_MTases_sf"/>
</dbReference>
<accession>A0ABR8GJS2</accession>
<reference evidence="3 4" key="1">
    <citation type="journal article" date="2020" name="ISME J.">
        <title>Comparative genomics reveals insights into cyanobacterial evolution and habitat adaptation.</title>
        <authorList>
            <person name="Chen M.Y."/>
            <person name="Teng W.K."/>
            <person name="Zhao L."/>
            <person name="Hu C.X."/>
            <person name="Zhou Y.K."/>
            <person name="Han B.P."/>
            <person name="Song L.R."/>
            <person name="Shu W.S."/>
        </authorList>
    </citation>
    <scope>NUCLEOTIDE SEQUENCE [LARGE SCALE GENOMIC DNA]</scope>
    <source>
        <strain evidence="3 4">FACHB-248</strain>
    </source>
</reference>
<keyword evidence="3" id="KW-0378">Hydrolase</keyword>
<dbReference type="PROSITE" id="PS51192">
    <property type="entry name" value="HELICASE_ATP_BIND_1"/>
    <property type="match status" value="1"/>
</dbReference>
<dbReference type="Gene3D" id="3.40.50.150">
    <property type="entry name" value="Vaccinia Virus protein VP39"/>
    <property type="match status" value="1"/>
</dbReference>
<keyword evidence="4" id="KW-1185">Reference proteome</keyword>
<dbReference type="Pfam" id="PF05148">
    <property type="entry name" value="Methyltransf_8"/>
    <property type="match status" value="1"/>
</dbReference>
<protein>
    <submittedName>
        <fullName evidence="3">DEAD/DEAH box helicase family protein</fullName>
    </submittedName>
</protein>
<dbReference type="InterPro" id="IPR025487">
    <property type="entry name" value="DUF4379"/>
</dbReference>
<dbReference type="Pfam" id="PF00271">
    <property type="entry name" value="Helicase_C"/>
    <property type="match status" value="1"/>
</dbReference>
<sequence>MKDPLSTTHPELVAQWHPTKNDELMPDDVVAGSNKKVWWKCLNGYDHEWQAAIVSRASLRTGCPYCANQKVSVTNSLASLYPKIAKEWHPTKNGNLIPEQVVTGSNKKAWWKCLNGSDHEWQAVIATRVRLGVGCPFCAGQKTSATNSLANLYPEIAAQWHPIKNGALSPDQVVAGSGKKAWWKCPKGSDHEWEGRIAHRIHGVGCPFCRGLKSSITNSLAICYPEIAAQWHPTKNGSLTPHQVVAGSNKKAWWKCPNSSDHEWKAVIFSRVRGNGCPSCAGKKLSTTNSLAICYPEIAAQWHPTKNGSFTPHQVVAGSNKKVWWKCLKSSDHEWQTSIAHRTDGTKCPFCDGQKLSNTNSLASRYPEIAKEWHLEKNGSLLPDQVIAGSAKRVWWRCSINSSHEWYALISNRTQHGRGCPFCNSGWTVQAIRGFVSSLINHFETFTPAELYLLFQQSGLLQTQGKSKGFVKALTTGRFPKEELEKFVDGEPSVVDNFLQDKQLTLETLESNSNNNIPDRDTTSSDEIDATVEASEEQEDLKLPLVQTREVLASLNHHVISSADGEAVEFLIASAKAKIWKHTFIDEIAAIAQAKAYTGDSYAEKVKSEFLDEYHRAKNLPIPSGYNFHAPPNLMQRLAAVQLQDKKRVGNWSGTGAGKTLSAILASRVINAYLTVICCPNSVVDGWEKAIINIFPDSKVAKKTFTPDWIKPNSPVLSANRDFEGKVNRYLILNYEMFQQPDSANRVRSLLQNEQIDFIVIDEIHYTKQRQVDDMSQRKQLIQALITTANEDNPDLHIIGMSATPVINNLQEGKSLVELVTGVAHDELDIRPTLPNCMRLHQRLVTLGIRWKPQYKMGYEQIEIPVDCGEFLDNIRALGGNGSPLALEKILTLARLPVICQHIQPKTLIYTHYVEGIDRLLRDTLEAEGWKVGFYTGEDKSGLEGFLHGKIDVLIGSSAIGTGVDGLQQVCNRLIINVLPWTHAEFEQLQGRIYRQGQRQDEVTIIIPLTYAMVNNERWSWCDSKMQRLKFKKSIADAAVDGVVPEGHLRSPAQTYQDVMAWLERMETGQVEVITRPRIIIPLPDNPVAVQQRQKRYGDFSTMNHHWNQSRSETTHQRLKENPEEWMQYHTLYREARKDWAVIPYEEMIRWCQKRSGYTIGDFGCGEAKLAEAICDRHTVYSFDHIAINQNVIICDIAHVPLDDKTLDVAIFSLSLMGSNFTDYLQEAHRTLKLDGTLHIIEATSRFTDIDKFRNDLQASGFEVMEPKQIWKFTHIRAIKSDLKPQMQVELRL</sequence>
<feature type="compositionally biased region" description="Acidic residues" evidence="1">
    <location>
        <begin position="524"/>
        <end position="535"/>
    </location>
</feature>
<dbReference type="InterPro" id="IPR007823">
    <property type="entry name" value="RRP8"/>
</dbReference>
<keyword evidence="3" id="KW-0547">Nucleotide-binding</keyword>
<dbReference type="Proteomes" id="UP000660380">
    <property type="component" value="Unassembled WGS sequence"/>
</dbReference>
<gene>
    <name evidence="3" type="ORF">H6G81_02450</name>
</gene>
<keyword evidence="3" id="KW-0067">ATP-binding</keyword>
<evidence type="ECO:0000259" key="2">
    <source>
        <dbReference type="PROSITE" id="PS51192"/>
    </source>
</evidence>
<organism evidence="3 4">
    <name type="scientific">Scytonema hofmannii FACHB-248</name>
    <dbReference type="NCBI Taxonomy" id="1842502"/>
    <lineage>
        <taxon>Bacteria</taxon>
        <taxon>Bacillati</taxon>
        <taxon>Cyanobacteriota</taxon>
        <taxon>Cyanophyceae</taxon>
        <taxon>Nostocales</taxon>
        <taxon>Scytonemataceae</taxon>
        <taxon>Scytonema</taxon>
    </lineage>
</organism>
<feature type="domain" description="Helicase ATP-binding" evidence="2">
    <location>
        <begin position="640"/>
        <end position="823"/>
    </location>
</feature>
<dbReference type="SMART" id="SM00490">
    <property type="entry name" value="HELICc"/>
    <property type="match status" value="1"/>
</dbReference>
<dbReference type="GO" id="GO:0004386">
    <property type="term" value="F:helicase activity"/>
    <property type="evidence" value="ECO:0007669"/>
    <property type="project" value="UniProtKB-KW"/>
</dbReference>
<dbReference type="SUPFAM" id="SSF53335">
    <property type="entry name" value="S-adenosyl-L-methionine-dependent methyltransferases"/>
    <property type="match status" value="1"/>
</dbReference>
<dbReference type="Pfam" id="PF14311">
    <property type="entry name" value="DUF4379"/>
    <property type="match status" value="6"/>
</dbReference>
<evidence type="ECO:0000256" key="1">
    <source>
        <dbReference type="SAM" id="MobiDB-lite"/>
    </source>
</evidence>
<dbReference type="Pfam" id="PF04851">
    <property type="entry name" value="ResIII"/>
    <property type="match status" value="1"/>
</dbReference>
<dbReference type="InterPro" id="IPR006935">
    <property type="entry name" value="Helicase/UvrB_N"/>
</dbReference>
<dbReference type="SMART" id="SM00487">
    <property type="entry name" value="DEXDc"/>
    <property type="match status" value="1"/>
</dbReference>
<comment type="caution">
    <text evidence="3">The sequence shown here is derived from an EMBL/GenBank/DDBJ whole genome shotgun (WGS) entry which is preliminary data.</text>
</comment>
<dbReference type="SUPFAM" id="SSF52540">
    <property type="entry name" value="P-loop containing nucleoside triphosphate hydrolases"/>
    <property type="match status" value="1"/>
</dbReference>
<keyword evidence="3" id="KW-0347">Helicase</keyword>
<evidence type="ECO:0000313" key="3">
    <source>
        <dbReference type="EMBL" id="MBD2603419.1"/>
    </source>
</evidence>
<dbReference type="InterPro" id="IPR027417">
    <property type="entry name" value="P-loop_NTPase"/>
</dbReference>
<dbReference type="PANTHER" id="PTHR37317">
    <property type="entry name" value="BLR8090 PROTEIN"/>
    <property type="match status" value="1"/>
</dbReference>
<feature type="region of interest" description="Disordered" evidence="1">
    <location>
        <begin position="510"/>
        <end position="535"/>
    </location>
</feature>
<dbReference type="InterPro" id="IPR001650">
    <property type="entry name" value="Helicase_C-like"/>
</dbReference>
<name>A0ABR8GJS2_9CYAN</name>
<dbReference type="PANTHER" id="PTHR37317:SF1">
    <property type="entry name" value="ZINC-RIBBON DOMAIN-CONTAINING PROTEIN-RELATED"/>
    <property type="match status" value="1"/>
</dbReference>
<dbReference type="EMBL" id="JACJTA010000003">
    <property type="protein sequence ID" value="MBD2603419.1"/>
    <property type="molecule type" value="Genomic_DNA"/>
</dbReference>
<evidence type="ECO:0000313" key="4">
    <source>
        <dbReference type="Proteomes" id="UP000660380"/>
    </source>
</evidence>